<evidence type="ECO:0000313" key="2">
    <source>
        <dbReference type="EMBL" id="KAG0571800.1"/>
    </source>
</evidence>
<protein>
    <submittedName>
        <fullName evidence="2">Uncharacterized protein</fullName>
    </submittedName>
</protein>
<name>A0A8T0HLS8_CERPU</name>
<dbReference type="Proteomes" id="UP000822688">
    <property type="component" value="Chromosome V"/>
</dbReference>
<accession>A0A8T0HLS8</accession>
<feature type="region of interest" description="Disordered" evidence="1">
    <location>
        <begin position="47"/>
        <end position="74"/>
    </location>
</feature>
<reference evidence="2" key="1">
    <citation type="submission" date="2020-06" db="EMBL/GenBank/DDBJ databases">
        <title>WGS assembly of Ceratodon purpureus strain R40.</title>
        <authorList>
            <person name="Carey S.B."/>
            <person name="Jenkins J."/>
            <person name="Shu S."/>
            <person name="Lovell J.T."/>
            <person name="Sreedasyam A."/>
            <person name="Maumus F."/>
            <person name="Tiley G.P."/>
            <person name="Fernandez-Pozo N."/>
            <person name="Barry K."/>
            <person name="Chen C."/>
            <person name="Wang M."/>
            <person name="Lipzen A."/>
            <person name="Daum C."/>
            <person name="Saski C.A."/>
            <person name="Payton A.C."/>
            <person name="Mcbreen J.C."/>
            <person name="Conrad R.E."/>
            <person name="Kollar L.M."/>
            <person name="Olsson S."/>
            <person name="Huttunen S."/>
            <person name="Landis J.B."/>
            <person name="Wickett N.J."/>
            <person name="Johnson M.G."/>
            <person name="Rensing S.A."/>
            <person name="Grimwood J."/>
            <person name="Schmutz J."/>
            <person name="Mcdaniel S.F."/>
        </authorList>
    </citation>
    <scope>NUCLEOTIDE SEQUENCE</scope>
    <source>
        <strain evidence="2">R40</strain>
    </source>
</reference>
<evidence type="ECO:0000313" key="3">
    <source>
        <dbReference type="Proteomes" id="UP000822688"/>
    </source>
</evidence>
<dbReference type="EMBL" id="CM026426">
    <property type="protein sequence ID" value="KAG0571800.1"/>
    <property type="molecule type" value="Genomic_DNA"/>
</dbReference>
<evidence type="ECO:0000256" key="1">
    <source>
        <dbReference type="SAM" id="MobiDB-lite"/>
    </source>
</evidence>
<comment type="caution">
    <text evidence="2">The sequence shown here is derived from an EMBL/GenBank/DDBJ whole genome shotgun (WGS) entry which is preliminary data.</text>
</comment>
<sequence length="111" mass="13043">MRHFYLVIVNLLSTNQESNTLRDQPSRQLRFYTHCIRLSTPWLLGSNRRKHLNRGPPTSLLRRAQRADRGMRTAEPLVDQVVQSTLNRDVGSLKVLQALKREKHRRSIYPL</sequence>
<gene>
    <name evidence="2" type="ORF">KC19_VG043700</name>
</gene>
<proteinExistence type="predicted"/>
<organism evidence="2 3">
    <name type="scientific">Ceratodon purpureus</name>
    <name type="common">Fire moss</name>
    <name type="synonym">Dicranum purpureum</name>
    <dbReference type="NCBI Taxonomy" id="3225"/>
    <lineage>
        <taxon>Eukaryota</taxon>
        <taxon>Viridiplantae</taxon>
        <taxon>Streptophyta</taxon>
        <taxon>Embryophyta</taxon>
        <taxon>Bryophyta</taxon>
        <taxon>Bryophytina</taxon>
        <taxon>Bryopsida</taxon>
        <taxon>Dicranidae</taxon>
        <taxon>Pseudoditrichales</taxon>
        <taxon>Ditrichaceae</taxon>
        <taxon>Ceratodon</taxon>
    </lineage>
</organism>
<dbReference type="AlphaFoldDB" id="A0A8T0HLS8"/>
<keyword evidence="3" id="KW-1185">Reference proteome</keyword>